<dbReference type="EMBL" id="MU155284">
    <property type="protein sequence ID" value="KAF9476723.1"/>
    <property type="molecule type" value="Genomic_DNA"/>
</dbReference>
<organism evidence="1 2">
    <name type="scientific">Pholiota conissans</name>
    <dbReference type="NCBI Taxonomy" id="109636"/>
    <lineage>
        <taxon>Eukaryota</taxon>
        <taxon>Fungi</taxon>
        <taxon>Dikarya</taxon>
        <taxon>Basidiomycota</taxon>
        <taxon>Agaricomycotina</taxon>
        <taxon>Agaricomycetes</taxon>
        <taxon>Agaricomycetidae</taxon>
        <taxon>Agaricales</taxon>
        <taxon>Agaricineae</taxon>
        <taxon>Strophariaceae</taxon>
        <taxon>Pholiota</taxon>
    </lineage>
</organism>
<evidence type="ECO:0000313" key="1">
    <source>
        <dbReference type="EMBL" id="KAF9476723.1"/>
    </source>
</evidence>
<evidence type="ECO:0000313" key="2">
    <source>
        <dbReference type="Proteomes" id="UP000807469"/>
    </source>
</evidence>
<dbReference type="AlphaFoldDB" id="A0A9P6CYK1"/>
<comment type="caution">
    <text evidence="1">The sequence shown here is derived from an EMBL/GenBank/DDBJ whole genome shotgun (WGS) entry which is preliminary data.</text>
</comment>
<reference evidence="1" key="1">
    <citation type="submission" date="2020-11" db="EMBL/GenBank/DDBJ databases">
        <authorList>
            <consortium name="DOE Joint Genome Institute"/>
            <person name="Ahrendt S."/>
            <person name="Riley R."/>
            <person name="Andreopoulos W."/>
            <person name="Labutti K."/>
            <person name="Pangilinan J."/>
            <person name="Ruiz-Duenas F.J."/>
            <person name="Barrasa J.M."/>
            <person name="Sanchez-Garcia M."/>
            <person name="Camarero S."/>
            <person name="Miyauchi S."/>
            <person name="Serrano A."/>
            <person name="Linde D."/>
            <person name="Babiker R."/>
            <person name="Drula E."/>
            <person name="Ayuso-Fernandez I."/>
            <person name="Pacheco R."/>
            <person name="Padilla G."/>
            <person name="Ferreira P."/>
            <person name="Barriuso J."/>
            <person name="Kellner H."/>
            <person name="Castanera R."/>
            <person name="Alfaro M."/>
            <person name="Ramirez L."/>
            <person name="Pisabarro A.G."/>
            <person name="Kuo A."/>
            <person name="Tritt A."/>
            <person name="Lipzen A."/>
            <person name="He G."/>
            <person name="Yan M."/>
            <person name="Ng V."/>
            <person name="Cullen D."/>
            <person name="Martin F."/>
            <person name="Rosso M.-N."/>
            <person name="Henrissat B."/>
            <person name="Hibbett D."/>
            <person name="Martinez A.T."/>
            <person name="Grigoriev I.V."/>
        </authorList>
    </citation>
    <scope>NUCLEOTIDE SEQUENCE</scope>
    <source>
        <strain evidence="1">CIRM-BRFM 674</strain>
    </source>
</reference>
<keyword evidence="2" id="KW-1185">Reference proteome</keyword>
<name>A0A9P6CYK1_9AGAR</name>
<proteinExistence type="predicted"/>
<protein>
    <submittedName>
        <fullName evidence="1">Uncharacterized protein</fullName>
    </submittedName>
</protein>
<sequence length="76" mass="8417">MRFLSGLTMIKIHITAVFMTMGRKIKITCTGGPWRTLPSGAISGRRLPQRTIRWLASTPSSKLAIPTPLDLRLCHG</sequence>
<gene>
    <name evidence="1" type="ORF">BDN70DRAFT_154019</name>
</gene>
<dbReference type="Proteomes" id="UP000807469">
    <property type="component" value="Unassembled WGS sequence"/>
</dbReference>
<accession>A0A9P6CYK1</accession>